<reference evidence="1 2" key="1">
    <citation type="submission" date="2015-11" db="EMBL/GenBank/DDBJ databases">
        <title>Genomic analysis of 38 Legionella species identifies large and diverse effector repertoires.</title>
        <authorList>
            <person name="Burstein D."/>
            <person name="Amaro F."/>
            <person name="Zusman T."/>
            <person name="Lifshitz Z."/>
            <person name="Cohen O."/>
            <person name="Gilbert J.A."/>
            <person name="Pupko T."/>
            <person name="Shuman H.A."/>
            <person name="Segal G."/>
        </authorList>
    </citation>
    <scope>NUCLEOTIDE SEQUENCE [LARGE SCALE GENOMIC DNA]</scope>
    <source>
        <strain evidence="1 2">Mt.St.Helens-9</strain>
    </source>
</reference>
<gene>
    <name evidence="1" type="ORF">Lspi_1708</name>
</gene>
<dbReference type="PATRIC" id="fig|452.5.peg.1881"/>
<dbReference type="EMBL" id="LNYX01000021">
    <property type="protein sequence ID" value="KTD63160.1"/>
    <property type="molecule type" value="Genomic_DNA"/>
</dbReference>
<comment type="caution">
    <text evidence="1">The sequence shown here is derived from an EMBL/GenBank/DDBJ whole genome shotgun (WGS) entry which is preliminary data.</text>
</comment>
<dbReference type="Pfam" id="PF07209">
    <property type="entry name" value="DUF1415"/>
    <property type="match status" value="1"/>
</dbReference>
<evidence type="ECO:0008006" key="3">
    <source>
        <dbReference type="Google" id="ProtNLM"/>
    </source>
</evidence>
<sequence>MPHDDVEKIKENSLNWVLSFVIELNLCPFAKKVITDNTLGIKVSLAQKLEPALEAVMSAVGDLDRHTDEETTLLIFPSMFHNFLDYLDFVSLAEKLLSMQGYNGVYQLATFHPEYCFADIEQDDVSNYTNRSPYPMIHILKEDSIGKAIGFYGNTESIPEKNILLMHQLGLSKIKQLIKIKEV</sequence>
<accession>A0A0W0Z213</accession>
<dbReference type="AlphaFoldDB" id="A0A0W0Z213"/>
<dbReference type="OrthoDB" id="277390at2"/>
<dbReference type="Proteomes" id="UP000054877">
    <property type="component" value="Unassembled WGS sequence"/>
</dbReference>
<name>A0A0W0Z213_LEGSP</name>
<protein>
    <recommendedName>
        <fullName evidence="3">DUF1415 domain-containing protein</fullName>
    </recommendedName>
</protein>
<proteinExistence type="predicted"/>
<evidence type="ECO:0000313" key="1">
    <source>
        <dbReference type="EMBL" id="KTD63160.1"/>
    </source>
</evidence>
<organism evidence="1 2">
    <name type="scientific">Legionella spiritensis</name>
    <dbReference type="NCBI Taxonomy" id="452"/>
    <lineage>
        <taxon>Bacteria</taxon>
        <taxon>Pseudomonadati</taxon>
        <taxon>Pseudomonadota</taxon>
        <taxon>Gammaproteobacteria</taxon>
        <taxon>Legionellales</taxon>
        <taxon>Legionellaceae</taxon>
        <taxon>Legionella</taxon>
    </lineage>
</organism>
<dbReference type="RefSeq" id="WP_095140643.1">
    <property type="nucleotide sequence ID" value="NZ_CAAAII010000012.1"/>
</dbReference>
<evidence type="ECO:0000313" key="2">
    <source>
        <dbReference type="Proteomes" id="UP000054877"/>
    </source>
</evidence>
<dbReference type="InterPro" id="IPR009858">
    <property type="entry name" value="DUF1415"/>
</dbReference>
<dbReference type="STRING" id="452.Lspi_1708"/>
<keyword evidence="2" id="KW-1185">Reference proteome</keyword>